<dbReference type="OrthoDB" id="4871177at2"/>
<evidence type="ECO:0000313" key="1">
    <source>
        <dbReference type="EMBL" id="TQJ09883.1"/>
    </source>
</evidence>
<dbReference type="RefSeq" id="WP_141849177.1">
    <property type="nucleotide sequence ID" value="NZ_BAAAPR010000007.1"/>
</dbReference>
<dbReference type="AlphaFoldDB" id="A0A542E3G5"/>
<dbReference type="Proteomes" id="UP000317893">
    <property type="component" value="Unassembled WGS sequence"/>
</dbReference>
<keyword evidence="2" id="KW-1185">Reference proteome</keyword>
<evidence type="ECO:0000313" key="2">
    <source>
        <dbReference type="Proteomes" id="UP000317893"/>
    </source>
</evidence>
<organism evidence="1 2">
    <name type="scientific">Lapillicoccus jejuensis</name>
    <dbReference type="NCBI Taxonomy" id="402171"/>
    <lineage>
        <taxon>Bacteria</taxon>
        <taxon>Bacillati</taxon>
        <taxon>Actinomycetota</taxon>
        <taxon>Actinomycetes</taxon>
        <taxon>Micrococcales</taxon>
        <taxon>Intrasporangiaceae</taxon>
        <taxon>Lapillicoccus</taxon>
    </lineage>
</organism>
<sequence>MSDTNDLPGQDRPAQVEAVQAVVDRIVSWQDGATEDTVREELEKGLSEAGVHVPDGFVDEVVRRVADEETAHFDVAPLLGR</sequence>
<reference evidence="1 2" key="1">
    <citation type="submission" date="2019-06" db="EMBL/GenBank/DDBJ databases">
        <title>Sequencing the genomes of 1000 actinobacteria strains.</title>
        <authorList>
            <person name="Klenk H.-P."/>
        </authorList>
    </citation>
    <scope>NUCLEOTIDE SEQUENCE [LARGE SCALE GENOMIC DNA]</scope>
    <source>
        <strain evidence="1 2">DSM 18607</strain>
    </source>
</reference>
<protein>
    <submittedName>
        <fullName evidence="1">Uncharacterized protein</fullName>
    </submittedName>
</protein>
<comment type="caution">
    <text evidence="1">The sequence shown here is derived from an EMBL/GenBank/DDBJ whole genome shotgun (WGS) entry which is preliminary data.</text>
</comment>
<accession>A0A542E3G5</accession>
<gene>
    <name evidence="1" type="ORF">FB458_2999</name>
</gene>
<proteinExistence type="predicted"/>
<dbReference type="EMBL" id="VFMN01000001">
    <property type="protein sequence ID" value="TQJ09883.1"/>
    <property type="molecule type" value="Genomic_DNA"/>
</dbReference>
<name>A0A542E3G5_9MICO</name>